<dbReference type="OrthoDB" id="9798876at2"/>
<proteinExistence type="predicted"/>
<dbReference type="Gene3D" id="3.30.1950.10">
    <property type="entry name" value="wza like domain"/>
    <property type="match status" value="1"/>
</dbReference>
<dbReference type="PANTHER" id="PTHR33619">
    <property type="entry name" value="POLYSACCHARIDE EXPORT PROTEIN GFCE-RELATED"/>
    <property type="match status" value="1"/>
</dbReference>
<organism evidence="7 8">
    <name type="scientific">Phyllobacterium salinisoli</name>
    <dbReference type="NCBI Taxonomy" id="1899321"/>
    <lineage>
        <taxon>Bacteria</taxon>
        <taxon>Pseudomonadati</taxon>
        <taxon>Pseudomonadota</taxon>
        <taxon>Alphaproteobacteria</taxon>
        <taxon>Hyphomicrobiales</taxon>
        <taxon>Phyllobacteriaceae</taxon>
        <taxon>Phyllobacterium</taxon>
    </lineage>
</organism>
<dbReference type="Proteomes" id="UP000253420">
    <property type="component" value="Unassembled WGS sequence"/>
</dbReference>
<dbReference type="PANTHER" id="PTHR33619:SF3">
    <property type="entry name" value="POLYSACCHARIDE EXPORT PROTEIN GFCE-RELATED"/>
    <property type="match status" value="1"/>
</dbReference>
<feature type="domain" description="Polysaccharide export protein N-terminal" evidence="4">
    <location>
        <begin position="21"/>
        <end position="108"/>
    </location>
</feature>
<dbReference type="Pfam" id="PF10531">
    <property type="entry name" value="SLBB"/>
    <property type="match status" value="1"/>
</dbReference>
<evidence type="ECO:0000256" key="2">
    <source>
        <dbReference type="SAM" id="Coils"/>
    </source>
</evidence>
<dbReference type="EMBL" id="QOZG01000001">
    <property type="protein sequence ID" value="RCS25655.1"/>
    <property type="molecule type" value="Genomic_DNA"/>
</dbReference>
<gene>
    <name evidence="7" type="ORF">DUT91_02425</name>
</gene>
<dbReference type="InterPro" id="IPR058781">
    <property type="entry name" value="HH_AprE-like"/>
</dbReference>
<keyword evidence="1 3" id="KW-0732">Signal</keyword>
<dbReference type="InterPro" id="IPR049712">
    <property type="entry name" value="Poly_export"/>
</dbReference>
<dbReference type="AlphaFoldDB" id="A0A368KAN4"/>
<keyword evidence="8" id="KW-1185">Reference proteome</keyword>
<feature type="signal peptide" evidence="3">
    <location>
        <begin position="1"/>
        <end position="23"/>
    </location>
</feature>
<evidence type="ECO:0000256" key="1">
    <source>
        <dbReference type="ARBA" id="ARBA00022729"/>
    </source>
</evidence>
<name>A0A368KAN4_9HYPH</name>
<dbReference type="InterPro" id="IPR019554">
    <property type="entry name" value="Soluble_ligand-bd"/>
</dbReference>
<dbReference type="RefSeq" id="WP_114438747.1">
    <property type="nucleotide sequence ID" value="NZ_QOZG01000001.1"/>
</dbReference>
<feature type="coiled-coil region" evidence="2">
    <location>
        <begin position="298"/>
        <end position="340"/>
    </location>
</feature>
<dbReference type="GO" id="GO:0015159">
    <property type="term" value="F:polysaccharide transmembrane transporter activity"/>
    <property type="evidence" value="ECO:0007669"/>
    <property type="project" value="InterPro"/>
</dbReference>
<dbReference type="Pfam" id="PF02563">
    <property type="entry name" value="Poly_export"/>
    <property type="match status" value="1"/>
</dbReference>
<evidence type="ECO:0000259" key="6">
    <source>
        <dbReference type="Pfam" id="PF25994"/>
    </source>
</evidence>
<evidence type="ECO:0000313" key="8">
    <source>
        <dbReference type="Proteomes" id="UP000253420"/>
    </source>
</evidence>
<sequence>MAWLSGSLLLLFALLLATFPASAAEYRLGAMDKLSIRVVEWQTAEGTFREWPTITGNYTVGPSGSLSLPFTGELQAGGKTTSEIASEIAKTLQQKFGLRDRPEASVEIAEFRPIFVSGDVETPGKYPYDPELTVLKAVSLAGGMRRAESGQRFERDFLNARGNYDVLVAERNRLLAKRARLEAELANASTIKVPKELADNPNAQKLIDDEAAIMLSRKDALTLQLNALDELKTLYQNEIVSLEKKTVVQNRQKDLMTKELASIGGLADRGLVVNSRVMSLETSVADMQSKLLDLDTLSLRAKQEINKATRDATDLENTRKAELANEMQATQAAFDETELKLSMYKNLMTEALVNAPAAGALAASSESEGPTLVYSIVRNSGNGETKELQAEENTPLLPGDLVKAVISNARS</sequence>
<feature type="coiled-coil region" evidence="2">
    <location>
        <begin position="164"/>
        <end position="191"/>
    </location>
</feature>
<comment type="caution">
    <text evidence="7">The sequence shown here is derived from an EMBL/GenBank/DDBJ whole genome shotgun (WGS) entry which is preliminary data.</text>
</comment>
<evidence type="ECO:0000259" key="4">
    <source>
        <dbReference type="Pfam" id="PF02563"/>
    </source>
</evidence>
<reference evidence="7 8" key="1">
    <citation type="submission" date="2018-07" db="EMBL/GenBank/DDBJ databases">
        <title>The draft genome of Phyllobacterium salinisoli.</title>
        <authorList>
            <person name="Liu L."/>
            <person name="Li L."/>
            <person name="Zhang X."/>
            <person name="Liang L."/>
        </authorList>
    </citation>
    <scope>NUCLEOTIDE SEQUENCE [LARGE SCALE GENOMIC DNA]</scope>
    <source>
        <strain evidence="7 8">LLAN61</strain>
    </source>
</reference>
<evidence type="ECO:0000259" key="5">
    <source>
        <dbReference type="Pfam" id="PF10531"/>
    </source>
</evidence>
<dbReference type="Pfam" id="PF25994">
    <property type="entry name" value="HH_AprE"/>
    <property type="match status" value="1"/>
</dbReference>
<protein>
    <submittedName>
        <fullName evidence="7">Sugar ABC transporter substrate-binding protein</fullName>
    </submittedName>
</protein>
<dbReference type="Gene3D" id="3.10.560.10">
    <property type="entry name" value="Outer membrane lipoprotein wza domain like"/>
    <property type="match status" value="1"/>
</dbReference>
<dbReference type="InterPro" id="IPR003715">
    <property type="entry name" value="Poly_export_N"/>
</dbReference>
<keyword evidence="2" id="KW-0175">Coiled coil</keyword>
<feature type="chain" id="PRO_5016958961" evidence="3">
    <location>
        <begin position="24"/>
        <end position="411"/>
    </location>
</feature>
<accession>A0A368KAN4</accession>
<feature type="domain" description="Soluble ligand binding" evidence="5">
    <location>
        <begin position="114"/>
        <end position="149"/>
    </location>
</feature>
<evidence type="ECO:0000256" key="3">
    <source>
        <dbReference type="SAM" id="SignalP"/>
    </source>
</evidence>
<feature type="domain" description="AprE-like long alpha-helical hairpin" evidence="6">
    <location>
        <begin position="160"/>
        <end position="341"/>
    </location>
</feature>
<evidence type="ECO:0000313" key="7">
    <source>
        <dbReference type="EMBL" id="RCS25655.1"/>
    </source>
</evidence>